<dbReference type="RefSeq" id="WP_011703900.1">
    <property type="nucleotide sequence ID" value="NZ_CAXOVK010000004.1"/>
</dbReference>
<proteinExistence type="predicted"/>
<dbReference type="AlphaFoldDB" id="A0AB34Z355"/>
<evidence type="ECO:0000313" key="2">
    <source>
        <dbReference type="Proteomes" id="UP000529652"/>
    </source>
</evidence>
<dbReference type="Pfam" id="PF02414">
    <property type="entry name" value="Borrelia_orfA"/>
    <property type="match status" value="1"/>
</dbReference>
<dbReference type="Proteomes" id="UP000529652">
    <property type="component" value="Unassembled WGS sequence"/>
</dbReference>
<sequence>MENQLISKLHIELGILVLTIELANTQFSQYSPKVILKHYNDKLKISGLTDTTLTIMEKYLDKLKEIKIIAKFYTKDRDCGILCYYKLNCSAKQAQSKISDYLLLKKI</sequence>
<protein>
    <recommendedName>
        <fullName evidence="3">Transcriptional regulator</fullName>
    </recommendedName>
</protein>
<accession>A0AB34Z355</accession>
<dbReference type="EMBL" id="JACHGM010000007">
    <property type="protein sequence ID" value="MBB5141660.1"/>
    <property type="molecule type" value="Genomic_DNA"/>
</dbReference>
<organism evidence="1 2">
    <name type="scientific">Borreliella afzelii</name>
    <name type="common">Borrelia afzelii</name>
    <dbReference type="NCBI Taxonomy" id="29518"/>
    <lineage>
        <taxon>Bacteria</taxon>
        <taxon>Pseudomonadati</taxon>
        <taxon>Spirochaetota</taxon>
        <taxon>Spirochaetia</taxon>
        <taxon>Spirochaetales</taxon>
        <taxon>Borreliaceae</taxon>
        <taxon>Borreliella</taxon>
    </lineage>
</organism>
<name>A0AB34Z355_BORAF</name>
<evidence type="ECO:0008006" key="3">
    <source>
        <dbReference type="Google" id="ProtNLM"/>
    </source>
</evidence>
<reference evidence="1 2" key="1">
    <citation type="submission" date="2020-08" db="EMBL/GenBank/DDBJ databases">
        <title>Genomic Encyclopedia of Type Strains, Phase IV (KMG-IV): sequencing the most valuable type-strain genomes for metagenomic binning, comparative biology and taxonomic classification.</title>
        <authorList>
            <person name="Goeker M."/>
        </authorList>
    </citation>
    <scope>NUCLEOTIDE SEQUENCE [LARGE SCALE GENOMIC DNA]</scope>
    <source>
        <strain evidence="1 2">DSM 10508</strain>
    </source>
</reference>
<dbReference type="InterPro" id="IPR003459">
    <property type="entry name" value="Borrelia_plasmid_OrfA"/>
</dbReference>
<evidence type="ECO:0000313" key="1">
    <source>
        <dbReference type="EMBL" id="MBB5141660.1"/>
    </source>
</evidence>
<comment type="caution">
    <text evidence="1">The sequence shown here is derived from an EMBL/GenBank/DDBJ whole genome shotgun (WGS) entry which is preliminary data.</text>
</comment>
<gene>
    <name evidence="1" type="ORF">HNP63_001081</name>
</gene>